<protein>
    <submittedName>
        <fullName evidence="2">Uncharacterized conserved protein</fullName>
    </submittedName>
</protein>
<dbReference type="EMBL" id="FOGB01000009">
    <property type="protein sequence ID" value="SEQ87050.1"/>
    <property type="molecule type" value="Genomic_DNA"/>
</dbReference>
<sequence>MKCTVNYAIGCLIGASLITTPVQATEGGGSNYPMGAEDLLVGALPPPGLYPLIYAEHYEADDFKGNDGKSLPINFNLKADVLAPRLLYVTDKTLFGGQLVFAGLLPLVDLDVSVMGMNDSESGIGDLDLTAALAFHHSPQFHTAIGVDVIAPTGEYDSSRLANIGRNYWTVQGIYAASHIDPAGFNWGVKVMYDYNFENDDTNYRSGQELHADYSLGYGVSPNWVVGVGGYAYKQITGDEVNGTDIGNKGQAFAIGPAIKYDNGKGFFLSVKYQKEMAVENRPQGDAFWIKTVVKF</sequence>
<dbReference type="STRING" id="355243.SAMN03080615_03061"/>
<evidence type="ECO:0000313" key="2">
    <source>
        <dbReference type="EMBL" id="SEQ87050.1"/>
    </source>
</evidence>
<dbReference type="InterPro" id="IPR025737">
    <property type="entry name" value="FApF"/>
</dbReference>
<dbReference type="RefSeq" id="WP_091360049.1">
    <property type="nucleotide sequence ID" value="NZ_AP025284.1"/>
</dbReference>
<keyword evidence="3" id="KW-1185">Reference proteome</keyword>
<feature type="signal peptide" evidence="1">
    <location>
        <begin position="1"/>
        <end position="24"/>
    </location>
</feature>
<reference evidence="3" key="1">
    <citation type="submission" date="2016-10" db="EMBL/GenBank/DDBJ databases">
        <authorList>
            <person name="Varghese N."/>
            <person name="Submissions S."/>
        </authorList>
    </citation>
    <scope>NUCLEOTIDE SEQUENCE [LARGE SCALE GENOMIC DNA]</scope>
    <source>
        <strain evidence="3">DSM 18887</strain>
    </source>
</reference>
<organism evidence="2 3">
    <name type="scientific">Amphritea atlantica</name>
    <dbReference type="NCBI Taxonomy" id="355243"/>
    <lineage>
        <taxon>Bacteria</taxon>
        <taxon>Pseudomonadati</taxon>
        <taxon>Pseudomonadota</taxon>
        <taxon>Gammaproteobacteria</taxon>
        <taxon>Oceanospirillales</taxon>
        <taxon>Oceanospirillaceae</taxon>
        <taxon>Amphritea</taxon>
    </lineage>
</organism>
<dbReference type="OrthoDB" id="8639774at2"/>
<feature type="chain" id="PRO_5011611520" evidence="1">
    <location>
        <begin position="25"/>
        <end position="296"/>
    </location>
</feature>
<keyword evidence="1" id="KW-0732">Signal</keyword>
<dbReference type="Proteomes" id="UP000198749">
    <property type="component" value="Unassembled WGS sequence"/>
</dbReference>
<evidence type="ECO:0000256" key="1">
    <source>
        <dbReference type="SAM" id="SignalP"/>
    </source>
</evidence>
<name>A0A1H9JJQ4_9GAMM</name>
<dbReference type="Pfam" id="PF13557">
    <property type="entry name" value="Phenol_MetA_deg"/>
    <property type="match status" value="1"/>
</dbReference>
<evidence type="ECO:0000313" key="3">
    <source>
        <dbReference type="Proteomes" id="UP000198749"/>
    </source>
</evidence>
<proteinExistence type="predicted"/>
<gene>
    <name evidence="2" type="ORF">SAMN03080615_03061</name>
</gene>
<accession>A0A1H9JJQ4</accession>
<dbReference type="AlphaFoldDB" id="A0A1H9JJQ4"/>